<accession>H1L1H6</accession>
<dbReference type="PANTHER" id="PTHR33508">
    <property type="entry name" value="UPF0056 MEMBRANE PROTEIN YHCE"/>
    <property type="match status" value="1"/>
</dbReference>
<proteinExistence type="inferred from homology"/>
<dbReference type="GO" id="GO:0005886">
    <property type="term" value="C:plasma membrane"/>
    <property type="evidence" value="ECO:0007669"/>
    <property type="project" value="UniProtKB-SubCell"/>
</dbReference>
<dbReference type="STRING" id="647171.MetfoDRAFT_1900"/>
<dbReference type="OrthoDB" id="10856at2157"/>
<evidence type="ECO:0000256" key="7">
    <source>
        <dbReference type="RuleBase" id="RU362048"/>
    </source>
</evidence>
<organism evidence="8 9">
    <name type="scientific">Methanotorris formicicus Mc-S-70</name>
    <dbReference type="NCBI Taxonomy" id="647171"/>
    <lineage>
        <taxon>Archaea</taxon>
        <taxon>Methanobacteriati</taxon>
        <taxon>Methanobacteriota</taxon>
        <taxon>Methanomada group</taxon>
        <taxon>Methanococci</taxon>
        <taxon>Methanococcales</taxon>
        <taxon>Methanocaldococcaceae</taxon>
        <taxon>Methanotorris</taxon>
    </lineage>
</organism>
<evidence type="ECO:0000313" key="9">
    <source>
        <dbReference type="Proteomes" id="UP000003706"/>
    </source>
</evidence>
<evidence type="ECO:0000256" key="2">
    <source>
        <dbReference type="ARBA" id="ARBA00009784"/>
    </source>
</evidence>
<keyword evidence="6 7" id="KW-0472">Membrane</keyword>
<dbReference type="Proteomes" id="UP000003706">
    <property type="component" value="Unassembled WGS sequence"/>
</dbReference>
<evidence type="ECO:0000256" key="3">
    <source>
        <dbReference type="ARBA" id="ARBA00022475"/>
    </source>
</evidence>
<feature type="transmembrane region" description="Helical" evidence="7">
    <location>
        <begin position="146"/>
        <end position="169"/>
    </location>
</feature>
<sequence length="209" mass="22768">MDLNFFIYSFTSLFIIVDPVGIIPIFHILTYYYSKDEQIEIIKSATVTATITLLIFALFGTYIFDYFGITLDSFKVAGGLLLFKIAWDMLHAEMSKTKHSPREEIDMRMGSVAVVPLAIPLLAGPGAITTTIILMEKAQSLANKTIVISSIILTMIVSGLILSASDIVVKKLKVSGINAIVRIMGLILAAISVQIIFSGAYGLIKTITA</sequence>
<feature type="transmembrane region" description="Helical" evidence="7">
    <location>
        <begin position="45"/>
        <end position="67"/>
    </location>
</feature>
<evidence type="ECO:0000256" key="5">
    <source>
        <dbReference type="ARBA" id="ARBA00022989"/>
    </source>
</evidence>
<evidence type="ECO:0000313" key="8">
    <source>
        <dbReference type="EMBL" id="EHP83713.1"/>
    </source>
</evidence>
<feature type="transmembrane region" description="Helical" evidence="7">
    <location>
        <begin position="181"/>
        <end position="204"/>
    </location>
</feature>
<reference evidence="8 9" key="1">
    <citation type="submission" date="2011-09" db="EMBL/GenBank/DDBJ databases">
        <title>The draft genome of Methanotorris formicicus Mc-S-70.</title>
        <authorList>
            <consortium name="US DOE Joint Genome Institute (JGI-PGF)"/>
            <person name="Lucas S."/>
            <person name="Han J."/>
            <person name="Lapidus A."/>
            <person name="Cheng J.-F."/>
            <person name="Goodwin L."/>
            <person name="Pitluck S."/>
            <person name="Peters L."/>
            <person name="Land M.L."/>
            <person name="Hauser L."/>
            <person name="Sieprawska-Lupa M."/>
            <person name="Takai K."/>
            <person name="Miyazaki J."/>
            <person name="Whitman W."/>
            <person name="Woyke T.J."/>
        </authorList>
    </citation>
    <scope>NUCLEOTIDE SEQUENCE [LARGE SCALE GENOMIC DNA]</scope>
    <source>
        <strain evidence="8 9">Mc-S-70</strain>
    </source>
</reference>
<dbReference type="PATRIC" id="fig|647171.4.peg.1833"/>
<name>H1L1H6_9EURY</name>
<comment type="caution">
    <text evidence="7">Lacks conserved residue(s) required for the propagation of feature annotation.</text>
</comment>
<evidence type="ECO:0000256" key="6">
    <source>
        <dbReference type="ARBA" id="ARBA00023136"/>
    </source>
</evidence>
<protein>
    <recommendedName>
        <fullName evidence="7">UPF0056 membrane protein</fullName>
    </recommendedName>
</protein>
<dbReference type="Pfam" id="PF01914">
    <property type="entry name" value="MarC"/>
    <property type="match status" value="1"/>
</dbReference>
<dbReference type="InterPro" id="IPR002771">
    <property type="entry name" value="Multi_antbiot-R_MarC"/>
</dbReference>
<gene>
    <name evidence="8" type="ORF">MetfoDRAFT_1900</name>
</gene>
<comment type="caution">
    <text evidence="8">The sequence shown here is derived from an EMBL/GenBank/DDBJ whole genome shotgun (WGS) entry which is preliminary data.</text>
</comment>
<keyword evidence="3" id="KW-1003">Cell membrane</keyword>
<keyword evidence="9" id="KW-1185">Reference proteome</keyword>
<dbReference type="AlphaFoldDB" id="H1L1H6"/>
<feature type="transmembrane region" description="Helical" evidence="7">
    <location>
        <begin position="111"/>
        <end position="134"/>
    </location>
</feature>
<keyword evidence="5 7" id="KW-1133">Transmembrane helix</keyword>
<dbReference type="PANTHER" id="PTHR33508:SF1">
    <property type="entry name" value="UPF0056 MEMBRANE PROTEIN YHCE"/>
    <property type="match status" value="1"/>
</dbReference>
<evidence type="ECO:0000256" key="4">
    <source>
        <dbReference type="ARBA" id="ARBA00022692"/>
    </source>
</evidence>
<comment type="subcellular location">
    <subcellularLocation>
        <location evidence="1 7">Cell membrane</location>
        <topology evidence="1 7">Multi-pass membrane protein</topology>
    </subcellularLocation>
</comment>
<evidence type="ECO:0000256" key="1">
    <source>
        <dbReference type="ARBA" id="ARBA00004651"/>
    </source>
</evidence>
<feature type="transmembrane region" description="Helical" evidence="7">
    <location>
        <begin position="6"/>
        <end position="33"/>
    </location>
</feature>
<dbReference type="RefSeq" id="WP_007045319.1">
    <property type="nucleotide sequence ID" value="NZ_AGJL01000078.1"/>
</dbReference>
<dbReference type="NCBIfam" id="TIGR00427">
    <property type="entry name" value="NAAT family transporter"/>
    <property type="match status" value="1"/>
</dbReference>
<dbReference type="EMBL" id="AGJL01000078">
    <property type="protein sequence ID" value="EHP83713.1"/>
    <property type="molecule type" value="Genomic_DNA"/>
</dbReference>
<comment type="similarity">
    <text evidence="2 7">Belongs to the UPF0056 (MarC) family.</text>
</comment>
<keyword evidence="4 7" id="KW-0812">Transmembrane</keyword>